<dbReference type="EMBL" id="JBBPBM010000019">
    <property type="protein sequence ID" value="KAK8554389.1"/>
    <property type="molecule type" value="Genomic_DNA"/>
</dbReference>
<proteinExistence type="predicted"/>
<comment type="caution">
    <text evidence="1">The sequence shown here is derived from an EMBL/GenBank/DDBJ whole genome shotgun (WGS) entry which is preliminary data.</text>
</comment>
<protein>
    <submittedName>
        <fullName evidence="1">Uncharacterized protein</fullName>
    </submittedName>
</protein>
<organism evidence="1 2">
    <name type="scientific">Hibiscus sabdariffa</name>
    <name type="common">roselle</name>
    <dbReference type="NCBI Taxonomy" id="183260"/>
    <lineage>
        <taxon>Eukaryota</taxon>
        <taxon>Viridiplantae</taxon>
        <taxon>Streptophyta</taxon>
        <taxon>Embryophyta</taxon>
        <taxon>Tracheophyta</taxon>
        <taxon>Spermatophyta</taxon>
        <taxon>Magnoliopsida</taxon>
        <taxon>eudicotyledons</taxon>
        <taxon>Gunneridae</taxon>
        <taxon>Pentapetalae</taxon>
        <taxon>rosids</taxon>
        <taxon>malvids</taxon>
        <taxon>Malvales</taxon>
        <taxon>Malvaceae</taxon>
        <taxon>Malvoideae</taxon>
        <taxon>Hibiscus</taxon>
    </lineage>
</organism>
<dbReference type="Proteomes" id="UP001472677">
    <property type="component" value="Unassembled WGS sequence"/>
</dbReference>
<reference evidence="1 2" key="1">
    <citation type="journal article" date="2024" name="G3 (Bethesda)">
        <title>Genome assembly of Hibiscus sabdariffa L. provides insights into metabolisms of medicinal natural products.</title>
        <authorList>
            <person name="Kim T."/>
        </authorList>
    </citation>
    <scope>NUCLEOTIDE SEQUENCE [LARGE SCALE GENOMIC DNA]</scope>
    <source>
        <strain evidence="1">TK-2024</strain>
        <tissue evidence="1">Old leaves</tissue>
    </source>
</reference>
<evidence type="ECO:0000313" key="2">
    <source>
        <dbReference type="Proteomes" id="UP001472677"/>
    </source>
</evidence>
<name>A0ABR2E952_9ROSI</name>
<keyword evidence="2" id="KW-1185">Reference proteome</keyword>
<sequence length="155" mass="17861">MKLLLDFNKEVNATLTQSTKEGQRCGAPKVLEECYNFDLETITSVNIRIKEANNEAESAYADVEWERNITARNIEETKKIKEAINLYVARPRYKDDVLSLKVSHVSRASIEDFMVDPNEEQSPDIAAIAPLWERVFDVVDVIFKPRNDPLSFRLR</sequence>
<gene>
    <name evidence="1" type="ORF">V6N12_031353</name>
</gene>
<evidence type="ECO:0000313" key="1">
    <source>
        <dbReference type="EMBL" id="KAK8554389.1"/>
    </source>
</evidence>
<accession>A0ABR2E952</accession>